<evidence type="ECO:0000256" key="5">
    <source>
        <dbReference type="ARBA" id="ARBA00023136"/>
    </source>
</evidence>
<keyword evidence="4 6" id="KW-1133">Transmembrane helix</keyword>
<dbReference type="Pfam" id="PF07947">
    <property type="entry name" value="YhhN"/>
    <property type="match status" value="1"/>
</dbReference>
<evidence type="ECO:0000256" key="2">
    <source>
        <dbReference type="ARBA" id="ARBA00007375"/>
    </source>
</evidence>
<feature type="transmembrane region" description="Helical" evidence="6">
    <location>
        <begin position="119"/>
        <end position="138"/>
    </location>
</feature>
<feature type="transmembrane region" description="Helical" evidence="6">
    <location>
        <begin position="150"/>
        <end position="170"/>
    </location>
</feature>
<evidence type="ECO:0000256" key="4">
    <source>
        <dbReference type="ARBA" id="ARBA00022989"/>
    </source>
</evidence>
<evidence type="ECO:0000256" key="3">
    <source>
        <dbReference type="ARBA" id="ARBA00022692"/>
    </source>
</evidence>
<dbReference type="Proteomes" id="UP001501175">
    <property type="component" value="Unassembled WGS sequence"/>
</dbReference>
<feature type="transmembrane region" description="Helical" evidence="6">
    <location>
        <begin position="209"/>
        <end position="229"/>
    </location>
</feature>
<reference evidence="8" key="1">
    <citation type="journal article" date="2019" name="Int. J. Syst. Evol. Microbiol.">
        <title>The Global Catalogue of Microorganisms (GCM) 10K type strain sequencing project: providing services to taxonomists for standard genome sequencing and annotation.</title>
        <authorList>
            <consortium name="The Broad Institute Genomics Platform"/>
            <consortium name="The Broad Institute Genome Sequencing Center for Infectious Disease"/>
            <person name="Wu L."/>
            <person name="Ma J."/>
        </authorList>
    </citation>
    <scope>NUCLEOTIDE SEQUENCE [LARGE SCALE GENOMIC DNA]</scope>
    <source>
        <strain evidence="8">JCM 17927</strain>
    </source>
</reference>
<keyword evidence="8" id="KW-1185">Reference proteome</keyword>
<proteinExistence type="inferred from homology"/>
<feature type="transmembrane region" description="Helical" evidence="6">
    <location>
        <begin position="30"/>
        <end position="49"/>
    </location>
</feature>
<feature type="transmembrane region" description="Helical" evidence="6">
    <location>
        <begin position="85"/>
        <end position="107"/>
    </location>
</feature>
<keyword evidence="3 6" id="KW-0812">Transmembrane</keyword>
<dbReference type="EMBL" id="BAABHD010000032">
    <property type="protein sequence ID" value="GAA4460168.1"/>
    <property type="molecule type" value="Genomic_DNA"/>
</dbReference>
<keyword evidence="5 6" id="KW-0472">Membrane</keyword>
<dbReference type="PANTHER" id="PTHR31885:SF6">
    <property type="entry name" value="GH04784P"/>
    <property type="match status" value="1"/>
</dbReference>
<evidence type="ECO:0000313" key="7">
    <source>
        <dbReference type="EMBL" id="GAA4460168.1"/>
    </source>
</evidence>
<gene>
    <name evidence="7" type="ORF">GCM10023189_34900</name>
</gene>
<evidence type="ECO:0000256" key="6">
    <source>
        <dbReference type="SAM" id="Phobius"/>
    </source>
</evidence>
<organism evidence="7 8">
    <name type="scientific">Nibrella saemangeumensis</name>
    <dbReference type="NCBI Taxonomy" id="1084526"/>
    <lineage>
        <taxon>Bacteria</taxon>
        <taxon>Pseudomonadati</taxon>
        <taxon>Bacteroidota</taxon>
        <taxon>Cytophagia</taxon>
        <taxon>Cytophagales</taxon>
        <taxon>Spirosomataceae</taxon>
        <taxon>Nibrella</taxon>
    </lineage>
</organism>
<evidence type="ECO:0000313" key="8">
    <source>
        <dbReference type="Proteomes" id="UP001501175"/>
    </source>
</evidence>
<comment type="subcellular location">
    <subcellularLocation>
        <location evidence="1">Membrane</location>
        <topology evidence="1">Multi-pass membrane protein</topology>
    </subcellularLocation>
</comment>
<protein>
    <submittedName>
        <fullName evidence="7">Lysoplasmalogenase</fullName>
    </submittedName>
</protein>
<feature type="transmembrane region" description="Helical" evidence="6">
    <location>
        <begin position="7"/>
        <end position="24"/>
    </location>
</feature>
<name>A0ABP8N2H7_9BACT</name>
<accession>A0ABP8N2H7</accession>
<dbReference type="PANTHER" id="PTHR31885">
    <property type="entry name" value="GH04784P"/>
    <property type="match status" value="1"/>
</dbReference>
<comment type="similarity">
    <text evidence="2">Belongs to the TMEM86 family.</text>
</comment>
<feature type="transmembrane region" description="Helical" evidence="6">
    <location>
        <begin position="61"/>
        <end position="79"/>
    </location>
</feature>
<sequence>MPKSSRLRFGGLYAALCILTIAGETIPVKLLLYGCKPLLMLSLMGYLYVNKPAAGFSRSLRWLFIGLFFALAGDVFLMIQEADLFAAGLASFLVMQVCYSIAFRYSVTDNGASFTRRRGMRNALPFLAYLAGFLYLLYDPLLRNPATAPLWIPVVVYVLCISTMSWMATLRRAAAPTDSYRWVLVGALLFMASDSLIAINKFIQPIPASAWLILGTYAAAQYGIVRGMLRQIPAKQQPADSRIIGVEQS</sequence>
<evidence type="ECO:0000256" key="1">
    <source>
        <dbReference type="ARBA" id="ARBA00004141"/>
    </source>
</evidence>
<comment type="caution">
    <text evidence="7">The sequence shown here is derived from an EMBL/GenBank/DDBJ whole genome shotgun (WGS) entry which is preliminary data.</text>
</comment>
<dbReference type="RefSeq" id="WP_345245283.1">
    <property type="nucleotide sequence ID" value="NZ_BAABHD010000032.1"/>
</dbReference>
<feature type="transmembrane region" description="Helical" evidence="6">
    <location>
        <begin position="182"/>
        <end position="203"/>
    </location>
</feature>
<dbReference type="InterPro" id="IPR012506">
    <property type="entry name" value="TMEM86B-like"/>
</dbReference>